<gene>
    <name evidence="3" type="ORF">EZS28_006870</name>
</gene>
<dbReference type="SUPFAM" id="SSF56112">
    <property type="entry name" value="Protein kinase-like (PK-like)"/>
    <property type="match status" value="1"/>
</dbReference>
<organism evidence="3 4">
    <name type="scientific">Streblomastix strix</name>
    <dbReference type="NCBI Taxonomy" id="222440"/>
    <lineage>
        <taxon>Eukaryota</taxon>
        <taxon>Metamonada</taxon>
        <taxon>Preaxostyla</taxon>
        <taxon>Oxymonadida</taxon>
        <taxon>Streblomastigidae</taxon>
        <taxon>Streblomastix</taxon>
    </lineage>
</organism>
<dbReference type="PROSITE" id="PS50290">
    <property type="entry name" value="PI3_4_KINASE_3"/>
    <property type="match status" value="1"/>
</dbReference>
<protein>
    <submittedName>
        <fullName evidence="3">Putative target of rapamycin</fullName>
    </submittedName>
</protein>
<feature type="domain" description="PI3K/PI4K catalytic" evidence="1">
    <location>
        <begin position="1"/>
        <end position="191"/>
    </location>
</feature>
<evidence type="ECO:0000313" key="4">
    <source>
        <dbReference type="Proteomes" id="UP000324800"/>
    </source>
</evidence>
<dbReference type="AlphaFoldDB" id="A0A5J4WR87"/>
<dbReference type="GO" id="GO:0016242">
    <property type="term" value="P:negative regulation of macroautophagy"/>
    <property type="evidence" value="ECO:0007669"/>
    <property type="project" value="TreeGrafter"/>
</dbReference>
<dbReference type="InterPro" id="IPR000403">
    <property type="entry name" value="PI3/4_kinase_cat_dom"/>
</dbReference>
<comment type="caution">
    <text evidence="3">The sequence shown here is derived from an EMBL/GenBank/DDBJ whole genome shotgun (WGS) entry which is preliminary data.</text>
</comment>
<evidence type="ECO:0000259" key="2">
    <source>
        <dbReference type="PROSITE" id="PS51190"/>
    </source>
</evidence>
<dbReference type="Gene3D" id="1.10.1070.11">
    <property type="entry name" value="Phosphatidylinositol 3-/4-kinase, catalytic domain"/>
    <property type="match status" value="1"/>
</dbReference>
<dbReference type="PANTHER" id="PTHR11139">
    <property type="entry name" value="ATAXIA TELANGIECTASIA MUTATED ATM -RELATED"/>
    <property type="match status" value="1"/>
</dbReference>
<dbReference type="InterPro" id="IPR050517">
    <property type="entry name" value="DDR_Repair_Kinase"/>
</dbReference>
<dbReference type="GO" id="GO:0004674">
    <property type="term" value="F:protein serine/threonine kinase activity"/>
    <property type="evidence" value="ECO:0007669"/>
    <property type="project" value="TreeGrafter"/>
</dbReference>
<reference evidence="3 4" key="1">
    <citation type="submission" date="2019-03" db="EMBL/GenBank/DDBJ databases">
        <title>Single cell metagenomics reveals metabolic interactions within the superorganism composed of flagellate Streblomastix strix and complex community of Bacteroidetes bacteria on its surface.</title>
        <authorList>
            <person name="Treitli S.C."/>
            <person name="Kolisko M."/>
            <person name="Husnik F."/>
            <person name="Keeling P."/>
            <person name="Hampl V."/>
        </authorList>
    </citation>
    <scope>NUCLEOTIDE SEQUENCE [LARGE SCALE GENOMIC DNA]</scope>
    <source>
        <strain evidence="3">ST1C</strain>
    </source>
</reference>
<proteinExistence type="predicted"/>
<dbReference type="Pfam" id="PF02260">
    <property type="entry name" value="FATC"/>
    <property type="match status" value="1"/>
</dbReference>
<sequence>MKKVELFEYVHSITKGDDLQQQLWNASSDPLQWLIKRQFFVKSYSISSAIGYIIGLGDRHPSNTLFNRNNGCVVQIDYGECFETASLRAHIPERVPFRLTRMITNAFELQSPFGTFSSLFIHSLQLIKKFKQTFMSLFDSFLYDPLLTWRIYPQEINIELNNIEGMKGINYPRNIIPIGDTLPTDFLIATEHNKRAEYIVRRISDKIDGYANCSYQNVPLSTEKLTKLLIHEAASPLNLAPMFNGWCIFW</sequence>
<dbReference type="GO" id="GO:0005737">
    <property type="term" value="C:cytoplasm"/>
    <property type="evidence" value="ECO:0007669"/>
    <property type="project" value="TreeGrafter"/>
</dbReference>
<dbReference type="SMART" id="SM01343">
    <property type="entry name" value="FATC"/>
    <property type="match status" value="1"/>
</dbReference>
<dbReference type="GO" id="GO:0005634">
    <property type="term" value="C:nucleus"/>
    <property type="evidence" value="ECO:0007669"/>
    <property type="project" value="TreeGrafter"/>
</dbReference>
<evidence type="ECO:0000259" key="1">
    <source>
        <dbReference type="PROSITE" id="PS50290"/>
    </source>
</evidence>
<dbReference type="InterPro" id="IPR036940">
    <property type="entry name" value="PI3/4_kinase_cat_sf"/>
</dbReference>
<dbReference type="GO" id="GO:0031929">
    <property type="term" value="P:TOR signaling"/>
    <property type="evidence" value="ECO:0007669"/>
    <property type="project" value="TreeGrafter"/>
</dbReference>
<accession>A0A5J4WR87</accession>
<evidence type="ECO:0000313" key="3">
    <source>
        <dbReference type="EMBL" id="KAA6397604.1"/>
    </source>
</evidence>
<dbReference type="PANTHER" id="PTHR11139:SF9">
    <property type="entry name" value="SERINE_THREONINE-PROTEIN KINASE MTOR"/>
    <property type="match status" value="1"/>
</dbReference>
<dbReference type="OrthoDB" id="381190at2759"/>
<dbReference type="PROSITE" id="PS51190">
    <property type="entry name" value="FATC"/>
    <property type="match status" value="1"/>
</dbReference>
<dbReference type="SMART" id="SM00146">
    <property type="entry name" value="PI3Kc"/>
    <property type="match status" value="1"/>
</dbReference>
<dbReference type="InterPro" id="IPR011009">
    <property type="entry name" value="Kinase-like_dom_sf"/>
</dbReference>
<dbReference type="Proteomes" id="UP000324800">
    <property type="component" value="Unassembled WGS sequence"/>
</dbReference>
<feature type="domain" description="FATC" evidence="2">
    <location>
        <begin position="218"/>
        <end position="250"/>
    </location>
</feature>
<dbReference type="InterPro" id="IPR003152">
    <property type="entry name" value="FATC_dom"/>
</dbReference>
<dbReference type="GO" id="GO:0031931">
    <property type="term" value="C:TORC1 complex"/>
    <property type="evidence" value="ECO:0007669"/>
    <property type="project" value="TreeGrafter"/>
</dbReference>
<name>A0A5J4WR87_9EUKA</name>
<dbReference type="GO" id="GO:0031932">
    <property type="term" value="C:TORC2 complex"/>
    <property type="evidence" value="ECO:0007669"/>
    <property type="project" value="TreeGrafter"/>
</dbReference>
<dbReference type="EMBL" id="SNRW01001141">
    <property type="protein sequence ID" value="KAA6397604.1"/>
    <property type="molecule type" value="Genomic_DNA"/>
</dbReference>
<dbReference type="Pfam" id="PF00454">
    <property type="entry name" value="PI3_PI4_kinase"/>
    <property type="match status" value="1"/>
</dbReference>